<organism evidence="1 2">
    <name type="scientific">Chryseosolibacter indicus</name>
    <dbReference type="NCBI Taxonomy" id="2782351"/>
    <lineage>
        <taxon>Bacteria</taxon>
        <taxon>Pseudomonadati</taxon>
        <taxon>Bacteroidota</taxon>
        <taxon>Cytophagia</taxon>
        <taxon>Cytophagales</taxon>
        <taxon>Chryseotaleaceae</taxon>
        <taxon>Chryseosolibacter</taxon>
    </lineage>
</organism>
<protein>
    <recommendedName>
        <fullName evidence="3">Peptidase M41 domain-containing protein</fullName>
    </recommendedName>
</protein>
<name>A0ABS5VVT5_9BACT</name>
<evidence type="ECO:0008006" key="3">
    <source>
        <dbReference type="Google" id="ProtNLM"/>
    </source>
</evidence>
<dbReference type="EMBL" id="JAHESD010000059">
    <property type="protein sequence ID" value="MBT1705555.1"/>
    <property type="molecule type" value="Genomic_DNA"/>
</dbReference>
<dbReference type="Gene3D" id="1.20.58.760">
    <property type="entry name" value="Peptidase M41"/>
    <property type="match status" value="1"/>
</dbReference>
<dbReference type="InterPro" id="IPR037219">
    <property type="entry name" value="Peptidase_M41-like"/>
</dbReference>
<evidence type="ECO:0000313" key="2">
    <source>
        <dbReference type="Proteomes" id="UP000772618"/>
    </source>
</evidence>
<gene>
    <name evidence="1" type="ORF">KK060_19850</name>
</gene>
<proteinExistence type="predicted"/>
<reference evidence="1 2" key="1">
    <citation type="submission" date="2021-05" db="EMBL/GenBank/DDBJ databases">
        <title>A Polyphasic approach of four new species of the genus Ohtaekwangia: Ohtaekwangia histidinii sp. nov., Ohtaekwangia cretensis sp. nov., Ohtaekwangia indiensis sp. nov., Ohtaekwangia reichenbachii sp. nov. from diverse environment.</title>
        <authorList>
            <person name="Octaviana S."/>
        </authorList>
    </citation>
    <scope>NUCLEOTIDE SEQUENCE [LARGE SCALE GENOMIC DNA]</scope>
    <source>
        <strain evidence="1 2">PWU20</strain>
    </source>
</reference>
<accession>A0ABS5VVT5</accession>
<keyword evidence="2" id="KW-1185">Reference proteome</keyword>
<dbReference type="Proteomes" id="UP000772618">
    <property type="component" value="Unassembled WGS sequence"/>
</dbReference>
<comment type="caution">
    <text evidence="1">The sequence shown here is derived from an EMBL/GenBank/DDBJ whole genome shotgun (WGS) entry which is preliminary data.</text>
</comment>
<sequence length="198" mass="22469">MIKMFDQQRIKSVCKHEAGHYLVAKLLGFKTHGISIKVHFPIGHEGGSTIEPSLPGITNIDLLKSHLRKRIQILYAGVISEAFHNENTYDSDYALKEWRTGGGRDDYSKIRELTHILRNISFPSSSNTDEMQSQLTKIDDELINLTGETVSTNLRLISSICDLLLKKVAHYDEHFELSEGEILELPSMRNLFPKETTS</sequence>
<evidence type="ECO:0000313" key="1">
    <source>
        <dbReference type="EMBL" id="MBT1705555.1"/>
    </source>
</evidence>
<dbReference type="SUPFAM" id="SSF140990">
    <property type="entry name" value="FtsH protease domain-like"/>
    <property type="match status" value="1"/>
</dbReference>